<feature type="domain" description="RagB/SusD" evidence="7">
    <location>
        <begin position="336"/>
        <end position="431"/>
    </location>
</feature>
<evidence type="ECO:0000256" key="5">
    <source>
        <dbReference type="ARBA" id="ARBA00023237"/>
    </source>
</evidence>
<comment type="similarity">
    <text evidence="2">Belongs to the SusD family.</text>
</comment>
<name>A0A562MJC6_9SPHI</name>
<dbReference type="Gene3D" id="1.25.40.390">
    <property type="match status" value="1"/>
</dbReference>
<evidence type="ECO:0000256" key="6">
    <source>
        <dbReference type="SAM" id="SignalP"/>
    </source>
</evidence>
<dbReference type="AlphaFoldDB" id="A0A562MJC6"/>
<dbReference type="InterPro" id="IPR012944">
    <property type="entry name" value="SusD_RagB_dom"/>
</dbReference>
<accession>A0A562MJC6</accession>
<feature type="signal peptide" evidence="6">
    <location>
        <begin position="1"/>
        <end position="23"/>
    </location>
</feature>
<comment type="caution">
    <text evidence="9">The sequence shown here is derived from an EMBL/GenBank/DDBJ whole genome shotgun (WGS) entry which is preliminary data.</text>
</comment>
<dbReference type="InterPro" id="IPR033985">
    <property type="entry name" value="SusD-like_N"/>
</dbReference>
<dbReference type="EMBL" id="VLKR01000011">
    <property type="protein sequence ID" value="TWI20014.1"/>
    <property type="molecule type" value="Genomic_DNA"/>
</dbReference>
<evidence type="ECO:0000259" key="8">
    <source>
        <dbReference type="Pfam" id="PF14322"/>
    </source>
</evidence>
<evidence type="ECO:0000256" key="1">
    <source>
        <dbReference type="ARBA" id="ARBA00004442"/>
    </source>
</evidence>
<organism evidence="9 10">
    <name type="scientific">Sphingobacterium siyangense</name>
    <dbReference type="NCBI Taxonomy" id="459529"/>
    <lineage>
        <taxon>Bacteria</taxon>
        <taxon>Pseudomonadati</taxon>
        <taxon>Bacteroidota</taxon>
        <taxon>Sphingobacteriia</taxon>
        <taxon>Sphingobacteriales</taxon>
        <taxon>Sphingobacteriaceae</taxon>
        <taxon>Sphingobacterium</taxon>
    </lineage>
</organism>
<evidence type="ECO:0000256" key="3">
    <source>
        <dbReference type="ARBA" id="ARBA00022729"/>
    </source>
</evidence>
<evidence type="ECO:0000256" key="4">
    <source>
        <dbReference type="ARBA" id="ARBA00023136"/>
    </source>
</evidence>
<dbReference type="SUPFAM" id="SSF48452">
    <property type="entry name" value="TPR-like"/>
    <property type="match status" value="1"/>
</dbReference>
<evidence type="ECO:0000313" key="10">
    <source>
        <dbReference type="Proteomes" id="UP000315908"/>
    </source>
</evidence>
<evidence type="ECO:0000313" key="9">
    <source>
        <dbReference type="EMBL" id="TWI20014.1"/>
    </source>
</evidence>
<dbReference type="GO" id="GO:0009279">
    <property type="term" value="C:cell outer membrane"/>
    <property type="evidence" value="ECO:0007669"/>
    <property type="project" value="UniProtKB-SubCell"/>
</dbReference>
<comment type="subcellular location">
    <subcellularLocation>
        <location evidence="1">Cell outer membrane</location>
    </subcellularLocation>
</comment>
<dbReference type="RefSeq" id="WP_145328131.1">
    <property type="nucleotide sequence ID" value="NZ_VLKR01000011.1"/>
</dbReference>
<keyword evidence="3 6" id="KW-0732">Signal</keyword>
<evidence type="ECO:0000259" key="7">
    <source>
        <dbReference type="Pfam" id="PF07980"/>
    </source>
</evidence>
<dbReference type="InterPro" id="IPR011990">
    <property type="entry name" value="TPR-like_helical_dom_sf"/>
</dbReference>
<protein>
    <submittedName>
        <fullName evidence="9">SusD-like starch-binding protein associating with outer membrane</fullName>
    </submittedName>
</protein>
<feature type="domain" description="SusD-like N-terminal" evidence="8">
    <location>
        <begin position="21"/>
        <end position="225"/>
    </location>
</feature>
<feature type="chain" id="PRO_5021960339" evidence="6">
    <location>
        <begin position="24"/>
        <end position="455"/>
    </location>
</feature>
<sequence length="455" mass="51422">MRQYIYKLLIASLFFMASCNKFLEDKTNKTSTVPSTLEDMQALLDAGNELNLGSYPFFLEACTDDFLLTDAGYNNLDVFDKQVYTFQNPDLYSATEKLILWRDAYKAIAIANTVLDGLSDIKILKGLDPNNIKGQALFHRAFMHFILLQIYAAPFDEKGNNNVPGIPLKLSSDINDKTKRSTVGECYRSVIQDLEEAAGLLPNELGIVTRPNKISAHAALSRVYMAMEDYGNAKKYAELVLTRYDKLMDLNAMSVDASFPYPAMNAETLFFAYSNGTTMFGGSRGSYMADDLLSMYDTHDLRFRANYKKGTDGRYTFKGHYVGSGTYLFFVGLTTSEVLLNAAESNTRLGNTTLAKQQLNELLQNRIEKQFFVPVTESNSEALLKTIIGERRKELVRRGLRWSDLRRLNKDERFKKQIVRAVTIDGKTEQFKLLPNSSGYIFNIPAEVKNMTGME</sequence>
<proteinExistence type="inferred from homology"/>
<dbReference type="OrthoDB" id="653598at2"/>
<keyword evidence="5" id="KW-0998">Cell outer membrane</keyword>
<gene>
    <name evidence="9" type="ORF">IQ31_02454</name>
</gene>
<reference evidence="9 10" key="1">
    <citation type="journal article" date="2015" name="Stand. Genomic Sci.">
        <title>Genomic Encyclopedia of Bacterial and Archaeal Type Strains, Phase III: the genomes of soil and plant-associated and newly described type strains.</title>
        <authorList>
            <person name="Whitman W.B."/>
            <person name="Woyke T."/>
            <person name="Klenk H.P."/>
            <person name="Zhou Y."/>
            <person name="Lilburn T.G."/>
            <person name="Beck B.J."/>
            <person name="De Vos P."/>
            <person name="Vandamme P."/>
            <person name="Eisen J.A."/>
            <person name="Garrity G."/>
            <person name="Hugenholtz P."/>
            <person name="Kyrpides N.C."/>
        </authorList>
    </citation>
    <scope>NUCLEOTIDE SEQUENCE [LARGE SCALE GENOMIC DNA]</scope>
    <source>
        <strain evidence="9 10">CGMCC 1.6855</strain>
    </source>
</reference>
<dbReference type="PROSITE" id="PS51257">
    <property type="entry name" value="PROKAR_LIPOPROTEIN"/>
    <property type="match status" value="1"/>
</dbReference>
<dbReference type="Pfam" id="PF14322">
    <property type="entry name" value="SusD-like_3"/>
    <property type="match status" value="1"/>
</dbReference>
<keyword evidence="4" id="KW-0472">Membrane</keyword>
<dbReference type="Pfam" id="PF07980">
    <property type="entry name" value="SusD_RagB"/>
    <property type="match status" value="1"/>
</dbReference>
<dbReference type="Proteomes" id="UP000315908">
    <property type="component" value="Unassembled WGS sequence"/>
</dbReference>
<evidence type="ECO:0000256" key="2">
    <source>
        <dbReference type="ARBA" id="ARBA00006275"/>
    </source>
</evidence>